<evidence type="ECO:0000313" key="5">
    <source>
        <dbReference type="EMBL" id="MCI2283545.1"/>
    </source>
</evidence>
<keyword evidence="1" id="KW-0805">Transcription regulation</keyword>
<gene>
    <name evidence="5" type="ORF">L3081_09270</name>
</gene>
<dbReference type="InterPro" id="IPR003313">
    <property type="entry name" value="AraC-bd"/>
</dbReference>
<comment type="caution">
    <text evidence="5">The sequence shown here is derived from an EMBL/GenBank/DDBJ whole genome shotgun (WGS) entry which is preliminary data.</text>
</comment>
<accession>A0ABS9X0F7</accession>
<organism evidence="5 6">
    <name type="scientific">Colwellia maritima</name>
    <dbReference type="NCBI Taxonomy" id="2912588"/>
    <lineage>
        <taxon>Bacteria</taxon>
        <taxon>Pseudomonadati</taxon>
        <taxon>Pseudomonadota</taxon>
        <taxon>Gammaproteobacteria</taxon>
        <taxon>Alteromonadales</taxon>
        <taxon>Colwelliaceae</taxon>
        <taxon>Colwellia</taxon>
    </lineage>
</organism>
<dbReference type="Gene3D" id="2.60.120.280">
    <property type="entry name" value="Regulatory protein AraC"/>
    <property type="match status" value="1"/>
</dbReference>
<protein>
    <submittedName>
        <fullName evidence="5">AraC family transcriptional regulator</fullName>
    </submittedName>
</protein>
<dbReference type="Gene3D" id="1.10.10.60">
    <property type="entry name" value="Homeodomain-like"/>
    <property type="match status" value="1"/>
</dbReference>
<dbReference type="SUPFAM" id="SSF46689">
    <property type="entry name" value="Homeodomain-like"/>
    <property type="match status" value="1"/>
</dbReference>
<dbReference type="InterPro" id="IPR037923">
    <property type="entry name" value="HTH-like"/>
</dbReference>
<dbReference type="SUPFAM" id="SSF51215">
    <property type="entry name" value="Regulatory protein AraC"/>
    <property type="match status" value="1"/>
</dbReference>
<evidence type="ECO:0000256" key="1">
    <source>
        <dbReference type="ARBA" id="ARBA00023015"/>
    </source>
</evidence>
<dbReference type="SMART" id="SM00342">
    <property type="entry name" value="HTH_ARAC"/>
    <property type="match status" value="1"/>
</dbReference>
<evidence type="ECO:0000313" key="6">
    <source>
        <dbReference type="Proteomes" id="UP001139646"/>
    </source>
</evidence>
<keyword evidence="3" id="KW-0804">Transcription</keyword>
<feature type="domain" description="HTH araC/xylS-type" evidence="4">
    <location>
        <begin position="191"/>
        <end position="289"/>
    </location>
</feature>
<dbReference type="EMBL" id="JAKKSL010000001">
    <property type="protein sequence ID" value="MCI2283545.1"/>
    <property type="molecule type" value="Genomic_DNA"/>
</dbReference>
<name>A0ABS9X0F7_9GAMM</name>
<dbReference type="InterPro" id="IPR009057">
    <property type="entry name" value="Homeodomain-like_sf"/>
</dbReference>
<keyword evidence="2" id="KW-0238">DNA-binding</keyword>
<dbReference type="RefSeq" id="WP_242285105.1">
    <property type="nucleotide sequence ID" value="NZ_JAKKSL010000001.1"/>
</dbReference>
<dbReference type="PANTHER" id="PTHR43280">
    <property type="entry name" value="ARAC-FAMILY TRANSCRIPTIONAL REGULATOR"/>
    <property type="match status" value="1"/>
</dbReference>
<dbReference type="PANTHER" id="PTHR43280:SF11">
    <property type="entry name" value="RCS-SPECIFIC HTH-TYPE TRANSCRIPTIONAL ACTIVATOR RCLR"/>
    <property type="match status" value="1"/>
</dbReference>
<dbReference type="PROSITE" id="PS01124">
    <property type="entry name" value="HTH_ARAC_FAMILY_2"/>
    <property type="match status" value="1"/>
</dbReference>
<dbReference type="Pfam" id="PF02311">
    <property type="entry name" value="AraC_binding"/>
    <property type="match status" value="1"/>
</dbReference>
<dbReference type="InterPro" id="IPR018062">
    <property type="entry name" value="HTH_AraC-typ_CS"/>
</dbReference>
<proteinExistence type="predicted"/>
<dbReference type="PROSITE" id="PS00041">
    <property type="entry name" value="HTH_ARAC_FAMILY_1"/>
    <property type="match status" value="1"/>
</dbReference>
<dbReference type="InterPro" id="IPR018060">
    <property type="entry name" value="HTH_AraC"/>
</dbReference>
<keyword evidence="6" id="KW-1185">Reference proteome</keyword>
<evidence type="ECO:0000256" key="2">
    <source>
        <dbReference type="ARBA" id="ARBA00023125"/>
    </source>
</evidence>
<dbReference type="Pfam" id="PF12833">
    <property type="entry name" value="HTH_18"/>
    <property type="match status" value="1"/>
</dbReference>
<reference evidence="5" key="1">
    <citation type="submission" date="2022-01" db="EMBL/GenBank/DDBJ databases">
        <title>Colwellia maritima, isolated from seawater.</title>
        <authorList>
            <person name="Kristyanto S."/>
            <person name="Jung J."/>
            <person name="Jeon C.O."/>
        </authorList>
    </citation>
    <scope>NUCLEOTIDE SEQUENCE</scope>
    <source>
        <strain evidence="5">MSW7</strain>
    </source>
</reference>
<evidence type="ECO:0000256" key="3">
    <source>
        <dbReference type="ARBA" id="ARBA00023163"/>
    </source>
</evidence>
<dbReference type="Proteomes" id="UP001139646">
    <property type="component" value="Unassembled WGS sequence"/>
</dbReference>
<evidence type="ECO:0000259" key="4">
    <source>
        <dbReference type="PROSITE" id="PS01124"/>
    </source>
</evidence>
<sequence>MWQDILNIHQDCEEYFLNFETMPGHADSLIACAGVSTLRTAYQIGKTGIGELFDKKEVNRVHVHYLLVTHSGAGKVTLESGEYLITPGSILILPVGTPFLYELADEHWSMSWLLLHDCAQFNYIHDLSPSVFQSDKAQPLYKTMTLLRDLNHVSGQHQTEIMTGLIEVLIYQIEQSTNKNVNLSPQQCKFTSLIQSVKKQLQYPWTVAILAEKMHLSEPQFYRLCKRETDMSPLKLITKYRLEYACNLLRYTNYNLEQIAFSIGYADSISFAHRFKLFYGISPGKWRSLEKD</sequence>